<accession>F7PG09</accession>
<keyword evidence="4" id="KW-1185">Reference proteome</keyword>
<evidence type="ECO:0008006" key="5">
    <source>
        <dbReference type="Google" id="ProtNLM"/>
    </source>
</evidence>
<name>F7PG09_9EURY</name>
<protein>
    <recommendedName>
        <fullName evidence="5">Nucleotidyltransferase family protein</fullName>
    </recommendedName>
</protein>
<organism evidence="2 3">
    <name type="scientific">Halorhabdus tiamatea SARL4B</name>
    <dbReference type="NCBI Taxonomy" id="1033806"/>
    <lineage>
        <taxon>Archaea</taxon>
        <taxon>Methanobacteriati</taxon>
        <taxon>Methanobacteriota</taxon>
        <taxon>Stenosarchaea group</taxon>
        <taxon>Halobacteria</taxon>
        <taxon>Halobacteriales</taxon>
        <taxon>Haloarculaceae</taxon>
        <taxon>Halorhabdus</taxon>
    </lineage>
</organism>
<dbReference type="RefSeq" id="WP_008523993.1">
    <property type="nucleotide sequence ID" value="NC_021921.1"/>
</dbReference>
<dbReference type="eggNOG" id="arCOG05472">
    <property type="taxonomic scope" value="Archaea"/>
</dbReference>
<proteinExistence type="predicted"/>
<evidence type="ECO:0000313" key="3">
    <source>
        <dbReference type="Proteomes" id="UP000003861"/>
    </source>
</evidence>
<dbReference type="EMBL" id="HF571520">
    <property type="protein sequence ID" value="CCQ34178.1"/>
    <property type="molecule type" value="Genomic_DNA"/>
</dbReference>
<dbReference type="Proteomes" id="UP000015381">
    <property type="component" value="Chromosome I"/>
</dbReference>
<dbReference type="STRING" id="1033806.HTIA_2064"/>
<dbReference type="SUPFAM" id="SSF81301">
    <property type="entry name" value="Nucleotidyltransferase"/>
    <property type="match status" value="1"/>
</dbReference>
<dbReference type="EMBL" id="AFNT02000005">
    <property type="protein sequence ID" value="ERJ07269.1"/>
    <property type="molecule type" value="Genomic_DNA"/>
</dbReference>
<dbReference type="PATRIC" id="fig|1033806.12.peg.2051"/>
<evidence type="ECO:0000313" key="4">
    <source>
        <dbReference type="Proteomes" id="UP000015381"/>
    </source>
</evidence>
<dbReference type="AlphaFoldDB" id="F7PG09"/>
<reference evidence="1 4" key="3">
    <citation type="journal article" date="2014" name="Environ. Microbiol.">
        <title>Halorhabdus tiamatea: proteogenomics and glycosidase activity measurements identify the first cultivated euryarchaeon from a deep-sea anoxic brine lake as potential polysaccharide degrader.</title>
        <authorList>
            <person name="Werner J."/>
            <person name="Ferrer M."/>
            <person name="Michel G."/>
            <person name="Mann A.J."/>
            <person name="Huang S."/>
            <person name="Juarez S."/>
            <person name="Ciordia S."/>
            <person name="Albar J.P."/>
            <person name="Alcaide M."/>
            <person name="La Cono V."/>
            <person name="Yakimov M.M."/>
            <person name="Antunes A."/>
            <person name="Taborda M."/>
            <person name="Da Costa M.S."/>
            <person name="Amann R.I."/>
            <person name="Gloeckner F.O."/>
            <person name="Golyshina O.V."/>
            <person name="Golyshin P.N."/>
            <person name="Teeling H."/>
        </authorList>
    </citation>
    <scope>NUCLEOTIDE SEQUENCE [LARGE SCALE GENOMIC DNA]</scope>
    <source>
        <strain evidence="4">SARL4B</strain>
        <strain evidence="1">Type strain: SARL4B</strain>
    </source>
</reference>
<reference evidence="2 3" key="2">
    <citation type="journal article" date="2013" name="PLoS ONE">
        <title>INDIGO - INtegrated Data Warehouse of MIcrobial GenOmes with Examples from the Red Sea Extremophiles.</title>
        <authorList>
            <person name="Alam I."/>
            <person name="Antunes A."/>
            <person name="Kamau A.A."/>
            <person name="Ba Alawi W."/>
            <person name="Kalkatawi M."/>
            <person name="Stingl U."/>
            <person name="Bajic V.B."/>
        </authorList>
    </citation>
    <scope>NUCLEOTIDE SEQUENCE [LARGE SCALE GENOMIC DNA]</scope>
    <source>
        <strain evidence="2 3">SARL4B</strain>
    </source>
</reference>
<dbReference type="Gene3D" id="3.30.460.40">
    <property type="match status" value="1"/>
</dbReference>
<gene>
    <name evidence="2" type="ORF">HLRTI_000627</name>
    <name evidence="1" type="ORF">HTIA_2064</name>
</gene>
<dbReference type="InterPro" id="IPR043519">
    <property type="entry name" value="NT_sf"/>
</dbReference>
<evidence type="ECO:0000313" key="1">
    <source>
        <dbReference type="EMBL" id="CCQ34178.1"/>
    </source>
</evidence>
<dbReference type="GeneID" id="23799382"/>
<dbReference type="Proteomes" id="UP000003861">
    <property type="component" value="Unassembled WGS sequence"/>
</dbReference>
<evidence type="ECO:0000313" key="2">
    <source>
        <dbReference type="EMBL" id="ERJ07269.1"/>
    </source>
</evidence>
<reference evidence="2 3" key="1">
    <citation type="journal article" date="2011" name="J. Bacteriol.">
        <title>Genome sequence of Halorhabdus tiamatea, the first archaeon isolated from a deep-sea anoxic brine lake.</title>
        <authorList>
            <person name="Antunes A."/>
            <person name="Alam I."/>
            <person name="Bajic V.B."/>
            <person name="Stingl U."/>
        </authorList>
    </citation>
    <scope>NUCLEOTIDE SEQUENCE [LARGE SCALE GENOMIC DNA]</scope>
    <source>
        <strain evidence="2 3">SARL4B</strain>
    </source>
</reference>
<dbReference type="OrthoDB" id="42009at2157"/>
<dbReference type="KEGG" id="hti:HTIA_2064"/>
<sequence length="198" mass="21534">MSGIELRGDVLSVDREPTTLDRLAIDVSAILADLDIDHALVAGYVAILAGRARSTEDIDLILEPLDRVQSRNLVAALEDAGFWGSTTPLSELSTMLSSGGNVRVAPEGEVVPNIELSYATDRFDRASIENAITASIGGHELPIGPLELQIAYKLYLGSQKDFEDAIHLHGMFGESLSERELERWVDALGVEDAYDRLE</sequence>
<dbReference type="HOGENOM" id="CLU_086890_0_0_2"/>